<evidence type="ECO:0000313" key="2">
    <source>
        <dbReference type="Proteomes" id="UP001596494"/>
    </source>
</evidence>
<evidence type="ECO:0000313" key="1">
    <source>
        <dbReference type="EMBL" id="MFC7319804.1"/>
    </source>
</evidence>
<dbReference type="EMBL" id="JBHTBY010000001">
    <property type="protein sequence ID" value="MFC7319804.1"/>
    <property type="molecule type" value="Genomic_DNA"/>
</dbReference>
<dbReference type="RefSeq" id="WP_289215578.1">
    <property type="nucleotide sequence ID" value="NZ_JAPVRC010000003.1"/>
</dbReference>
<proteinExistence type="predicted"/>
<gene>
    <name evidence="1" type="ORF">ACFQMN_02745</name>
</gene>
<comment type="caution">
    <text evidence="1">The sequence shown here is derived from an EMBL/GenBank/DDBJ whole genome shotgun (WGS) entry which is preliminary data.</text>
</comment>
<accession>A0ABW2JZP3</accession>
<sequence length="43" mass="4931">MLELILIGILVVLIAIARNIKLLGEKLLENSEKQNETKKKERD</sequence>
<name>A0ABW2JZP3_9BACI</name>
<dbReference type="Proteomes" id="UP001596494">
    <property type="component" value="Unassembled WGS sequence"/>
</dbReference>
<protein>
    <submittedName>
        <fullName evidence="1">Uncharacterized protein</fullName>
    </submittedName>
</protein>
<keyword evidence="2" id="KW-1185">Reference proteome</keyword>
<organism evidence="1 2">
    <name type="scientific">Halobacillus campisalis</name>
    <dbReference type="NCBI Taxonomy" id="435909"/>
    <lineage>
        <taxon>Bacteria</taxon>
        <taxon>Bacillati</taxon>
        <taxon>Bacillota</taxon>
        <taxon>Bacilli</taxon>
        <taxon>Bacillales</taxon>
        <taxon>Bacillaceae</taxon>
        <taxon>Halobacillus</taxon>
    </lineage>
</organism>
<reference evidence="2" key="1">
    <citation type="journal article" date="2019" name="Int. J. Syst. Evol. Microbiol.">
        <title>The Global Catalogue of Microorganisms (GCM) 10K type strain sequencing project: providing services to taxonomists for standard genome sequencing and annotation.</title>
        <authorList>
            <consortium name="The Broad Institute Genomics Platform"/>
            <consortium name="The Broad Institute Genome Sequencing Center for Infectious Disease"/>
            <person name="Wu L."/>
            <person name="Ma J."/>
        </authorList>
    </citation>
    <scope>NUCLEOTIDE SEQUENCE [LARGE SCALE GENOMIC DNA]</scope>
    <source>
        <strain evidence="2">CCUG 73951</strain>
    </source>
</reference>